<reference evidence="2 3" key="1">
    <citation type="journal article" date="2011" name="J. Bacteriol.">
        <title>Genome sequence of the mercury-methylating and pleomorphic Desulfovibrio africanus Strain Walvis Bay.</title>
        <authorList>
            <person name="Brown S.D."/>
            <person name="Wall J.D."/>
            <person name="Kucken A.M."/>
            <person name="Gilmour C.C."/>
            <person name="Podar M."/>
            <person name="Brandt C.C."/>
            <person name="Teshima H."/>
            <person name="Detter J.C."/>
            <person name="Han C.S."/>
            <person name="Land M.L."/>
            <person name="Lucas S."/>
            <person name="Han J."/>
            <person name="Pennacchio L."/>
            <person name="Nolan M."/>
            <person name="Pitluck S."/>
            <person name="Woyke T."/>
            <person name="Goodwin L."/>
            <person name="Palumbo A.V."/>
            <person name="Elias D.A."/>
        </authorList>
    </citation>
    <scope>NUCLEOTIDE SEQUENCE [LARGE SCALE GENOMIC DNA]</scope>
    <source>
        <strain evidence="2 3">Walvis Bay</strain>
    </source>
</reference>
<keyword evidence="1" id="KW-0472">Membrane</keyword>
<gene>
    <name evidence="2" type="ORF">Desaf_2089</name>
</gene>
<evidence type="ECO:0000313" key="3">
    <source>
        <dbReference type="Proteomes" id="UP000007844"/>
    </source>
</evidence>
<organism evidence="2 3">
    <name type="scientific">Desulfocurvibacter africanus subsp. africanus str. Walvis Bay</name>
    <dbReference type="NCBI Taxonomy" id="690850"/>
    <lineage>
        <taxon>Bacteria</taxon>
        <taxon>Pseudomonadati</taxon>
        <taxon>Thermodesulfobacteriota</taxon>
        <taxon>Desulfovibrionia</taxon>
        <taxon>Desulfovibrionales</taxon>
        <taxon>Desulfovibrionaceae</taxon>
        <taxon>Desulfocurvibacter</taxon>
    </lineage>
</organism>
<dbReference type="STRING" id="690850.Desaf_2089"/>
<dbReference type="Proteomes" id="UP000007844">
    <property type="component" value="Chromosome"/>
</dbReference>
<accession>F3Z3W6</accession>
<dbReference type="EMBL" id="CP003221">
    <property type="protein sequence ID" value="EGJ50418.1"/>
    <property type="molecule type" value="Genomic_DNA"/>
</dbReference>
<proteinExistence type="predicted"/>
<keyword evidence="1" id="KW-0812">Transmembrane</keyword>
<sequence length="168" mass="18035" precursor="true">MKRTVSRDSSATGLDIRLGQQAKPIKRGFASLRTFLILAACLAGIILAAAAAFFLPGSGIKFEKKPSSQATTQQPASSAPIDLVDARAVIFEMLSRIGMDAGRYELDARHAPYVTLQGNACEITGEISLLNNPEGARPYYAIVRQSGPLTTLLILRVDGKVVYTRAEP</sequence>
<dbReference type="AlphaFoldDB" id="F3Z3W6"/>
<dbReference type="RefSeq" id="WP_014260163.1">
    <property type="nucleotide sequence ID" value="NC_016629.1"/>
</dbReference>
<protein>
    <submittedName>
        <fullName evidence="2">Uncharacterized protein</fullName>
    </submittedName>
</protein>
<dbReference type="KEGG" id="daf:Desaf_2089"/>
<evidence type="ECO:0000313" key="2">
    <source>
        <dbReference type="EMBL" id="EGJ50418.1"/>
    </source>
</evidence>
<feature type="transmembrane region" description="Helical" evidence="1">
    <location>
        <begin position="35"/>
        <end position="55"/>
    </location>
</feature>
<keyword evidence="3" id="KW-1185">Reference proteome</keyword>
<dbReference type="HOGENOM" id="CLU_1583823_0_0_7"/>
<name>F3Z3W6_DESAF</name>
<evidence type="ECO:0000256" key="1">
    <source>
        <dbReference type="SAM" id="Phobius"/>
    </source>
</evidence>
<keyword evidence="1" id="KW-1133">Transmembrane helix</keyword>